<sequence length="1100" mass="120237">QDVCALLVQACQLVHLDQEHLVSKLCQLIHHLLNRFQVMVDEQSLNFLLSYCISALKQCSSWTHVEILQALAALVYNNGPKCQKYLPDLLGQAGLLVRFSDSAQPDVELRRAAVRSMANLCLSVPGQPYLDESYRSVCFQTFLSVLQSSKTSDVDDITFCMLLQNALKGIQSLLNGGKMKLMQTDQIGSLLAVLKKCMFHGLPGLSIEMPAALYPAPLPQYDKRSPVKPEPSEPAASKQAGNRRKKSKGKQKKGELGEEGREGLVDAGNESVLGAAVRNLRLGDVQDSPCPDPGSRASDVVCVPAGRDYPSSPYAGWKRISSSESEYSDAEGGIQSKVRSYQANVRQGALACFLSAIKSIEKRVLYGYWSAFVPDAPGIGSPQSVSLMTIALKDPSPKTRACALQVLSAILEGSKQFLSVAEDANDHKRAFTPFSVTIASSIRELHRCLLLALVAESSSQTLTQIVKCLANLVSNAPYSRLKPGLLTRVWNQIKPYICHKDVNVRVSSLTLLGAIVSVQAPLPEVQLLLQQPSSSGLNNSGSATPHRLSSEQWRKAPPSEGEPPDNLAGCTPSEPCWLLRLCVSIIVLPREDSCSDSDATFPSFSSVYEPCPLRLESLQVLALLVKGYFSMAQSYFLELGEVACRCMEEMDPSIQLHGAKLLEELGTGVLQQYKPDSAVAADQRVPVSVVVTFWTMMLNGPLPGTLQNSPHATLQTSACDALSSILPEAFSSLPNDQQILCVTLLLGLNHSENPLVKAAAARALGVYVLFSCLRQDVMFVADTANAILDSLHDKSPNVRAKAAWSLGNLTDTLIINMETMGQSFQEEFSDLLLLKMLRSATEASRDRDKVKSNAVRALGNVLHFLQPYHIANPRFREAIEESLQALISTVQSEATMKVRWNACYALGNVFKNPALPLGEAPWTTQAYSALSSVVKSCKNFKVRIKSAMALSIPSKRECYGSTEQFCQIWSALVVALQKSEDTEDFLEFKYSASLRTQICQALFHLLSLAKSTDLPVVWKTVTEDGDAIRPYVLQYLKSGGEENEAGAHTDSCERERALKGAIEHLAGIEKQLEGKARVRVSLYLENVLRNHANTAELTEA</sequence>
<dbReference type="Proteomes" id="UP000550660">
    <property type="component" value="Unassembled WGS sequence"/>
</dbReference>
<dbReference type="InterPro" id="IPR016024">
    <property type="entry name" value="ARM-type_fold"/>
</dbReference>
<dbReference type="InterPro" id="IPR052107">
    <property type="entry name" value="HEAT6"/>
</dbReference>
<feature type="compositionally biased region" description="Basic and acidic residues" evidence="2">
    <location>
        <begin position="252"/>
        <end position="264"/>
    </location>
</feature>
<gene>
    <name evidence="4" type="primary">Heatr6</name>
    <name evidence="4" type="ORF">TROMEL_R00636</name>
</gene>
<protein>
    <recommendedName>
        <fullName evidence="1">HEAT repeat-containing protein 6</fullName>
    </recommendedName>
</protein>
<feature type="region of interest" description="Disordered" evidence="2">
    <location>
        <begin position="222"/>
        <end position="267"/>
    </location>
</feature>
<keyword evidence="5" id="KW-1185">Reference proteome</keyword>
<accession>A0A7L0EC70</accession>
<dbReference type="Gene3D" id="1.25.10.10">
    <property type="entry name" value="Leucine-rich Repeat Variant"/>
    <property type="match status" value="3"/>
</dbReference>
<evidence type="ECO:0000256" key="1">
    <source>
        <dbReference type="ARBA" id="ARBA00015263"/>
    </source>
</evidence>
<reference evidence="4 5" key="1">
    <citation type="submission" date="2019-09" db="EMBL/GenBank/DDBJ databases">
        <title>Bird 10,000 Genomes (B10K) Project - Family phase.</title>
        <authorList>
            <person name="Zhang G."/>
        </authorList>
    </citation>
    <scope>NUCLEOTIDE SEQUENCE [LARGE SCALE GENOMIC DNA]</scope>
    <source>
        <strain evidence="4">B10K-DU-007-40</strain>
        <tissue evidence="4">Mixed tissue sample</tissue>
    </source>
</reference>
<dbReference type="EMBL" id="VXAG01000646">
    <property type="protein sequence ID" value="NXJ80750.1"/>
    <property type="molecule type" value="Genomic_DNA"/>
</dbReference>
<evidence type="ECO:0000313" key="4">
    <source>
        <dbReference type="EMBL" id="NXJ80750.1"/>
    </source>
</evidence>
<name>A0A7L0EC70_TROML</name>
<dbReference type="PANTHER" id="PTHR13366">
    <property type="entry name" value="MALARIA ANTIGEN-RELATED"/>
    <property type="match status" value="1"/>
</dbReference>
<feature type="non-terminal residue" evidence="4">
    <location>
        <position position="1"/>
    </location>
</feature>
<dbReference type="InterPro" id="IPR025283">
    <property type="entry name" value="DUF4042"/>
</dbReference>
<feature type="compositionally biased region" description="Low complexity" evidence="2">
    <location>
        <begin position="534"/>
        <end position="543"/>
    </location>
</feature>
<feature type="region of interest" description="Disordered" evidence="2">
    <location>
        <begin position="534"/>
        <end position="566"/>
    </location>
</feature>
<feature type="non-terminal residue" evidence="4">
    <location>
        <position position="1100"/>
    </location>
</feature>
<comment type="caution">
    <text evidence="4">The sequence shown here is derived from an EMBL/GenBank/DDBJ whole genome shotgun (WGS) entry which is preliminary data.</text>
</comment>
<dbReference type="OrthoDB" id="66533at2759"/>
<dbReference type="SUPFAM" id="SSF48371">
    <property type="entry name" value="ARM repeat"/>
    <property type="match status" value="2"/>
</dbReference>
<proteinExistence type="predicted"/>
<evidence type="ECO:0000256" key="2">
    <source>
        <dbReference type="SAM" id="MobiDB-lite"/>
    </source>
</evidence>
<feature type="compositionally biased region" description="Basic residues" evidence="2">
    <location>
        <begin position="241"/>
        <end position="251"/>
    </location>
</feature>
<dbReference type="PANTHER" id="PTHR13366:SF0">
    <property type="entry name" value="HEAT REPEAT-CONTAINING PROTEIN 6"/>
    <property type="match status" value="1"/>
</dbReference>
<dbReference type="AlphaFoldDB" id="A0A7L0EC70"/>
<feature type="domain" description="DUF4042" evidence="3">
    <location>
        <begin position="345"/>
        <end position="525"/>
    </location>
</feature>
<dbReference type="Pfam" id="PF13251">
    <property type="entry name" value="DUF4042"/>
    <property type="match status" value="1"/>
</dbReference>
<organism evidence="4 5">
    <name type="scientific">Trogon melanurus</name>
    <name type="common">Black-tailed trogon</name>
    <dbReference type="NCBI Taxonomy" id="56311"/>
    <lineage>
        <taxon>Eukaryota</taxon>
        <taxon>Metazoa</taxon>
        <taxon>Chordata</taxon>
        <taxon>Craniata</taxon>
        <taxon>Vertebrata</taxon>
        <taxon>Euteleostomi</taxon>
        <taxon>Archelosauria</taxon>
        <taxon>Archosauria</taxon>
        <taxon>Dinosauria</taxon>
        <taxon>Saurischia</taxon>
        <taxon>Theropoda</taxon>
        <taxon>Coelurosauria</taxon>
        <taxon>Aves</taxon>
        <taxon>Neognathae</taxon>
        <taxon>Neoaves</taxon>
        <taxon>Telluraves</taxon>
        <taxon>Coraciimorphae</taxon>
        <taxon>Trogoniformes</taxon>
        <taxon>Trogonidae</taxon>
        <taxon>Trogon</taxon>
    </lineage>
</organism>
<feature type="compositionally biased region" description="Basic and acidic residues" evidence="2">
    <location>
        <begin position="222"/>
        <end position="231"/>
    </location>
</feature>
<dbReference type="Pfam" id="PF13646">
    <property type="entry name" value="HEAT_2"/>
    <property type="match status" value="1"/>
</dbReference>
<evidence type="ECO:0000313" key="5">
    <source>
        <dbReference type="Proteomes" id="UP000550660"/>
    </source>
</evidence>
<evidence type="ECO:0000259" key="3">
    <source>
        <dbReference type="Pfam" id="PF13251"/>
    </source>
</evidence>
<dbReference type="InterPro" id="IPR011989">
    <property type="entry name" value="ARM-like"/>
</dbReference>